<organism evidence="2 3">
    <name type="scientific">Capillimicrobium parvum</name>
    <dbReference type="NCBI Taxonomy" id="2884022"/>
    <lineage>
        <taxon>Bacteria</taxon>
        <taxon>Bacillati</taxon>
        <taxon>Actinomycetota</taxon>
        <taxon>Thermoleophilia</taxon>
        <taxon>Solirubrobacterales</taxon>
        <taxon>Capillimicrobiaceae</taxon>
        <taxon>Capillimicrobium</taxon>
    </lineage>
</organism>
<gene>
    <name evidence="2" type="ORF">DSM104329_03289</name>
</gene>
<dbReference type="AlphaFoldDB" id="A0A9E6XZG6"/>
<dbReference type="Proteomes" id="UP001162834">
    <property type="component" value="Chromosome"/>
</dbReference>
<name>A0A9E6XZG6_9ACTN</name>
<reference evidence="2" key="1">
    <citation type="journal article" date="2022" name="Int. J. Syst. Evol. Microbiol.">
        <title>Pseudomonas aegrilactucae sp. nov. and Pseudomonas morbosilactucae sp. nov., pathogens causing bacterial rot of lettuce in Japan.</title>
        <authorList>
            <person name="Sawada H."/>
            <person name="Fujikawa T."/>
            <person name="Satou M."/>
        </authorList>
    </citation>
    <scope>NUCLEOTIDE SEQUENCE</scope>
    <source>
        <strain evidence="2">0166_1</strain>
    </source>
</reference>
<proteinExistence type="predicted"/>
<sequence>MRLASVLVGDIVLVNRKGRVFHALVTGIELRGLGIEPIDKRVTYRQCSAHDVVGHWARRGRPQAGDEELRPTEAQLSLGV</sequence>
<evidence type="ECO:0000313" key="3">
    <source>
        <dbReference type="Proteomes" id="UP001162834"/>
    </source>
</evidence>
<dbReference type="KEGG" id="sbae:DSM104329_03289"/>
<evidence type="ECO:0000313" key="2">
    <source>
        <dbReference type="EMBL" id="UGS36878.1"/>
    </source>
</evidence>
<protein>
    <submittedName>
        <fullName evidence="2">Uncharacterized protein</fullName>
    </submittedName>
</protein>
<dbReference type="EMBL" id="CP087164">
    <property type="protein sequence ID" value="UGS36878.1"/>
    <property type="molecule type" value="Genomic_DNA"/>
</dbReference>
<evidence type="ECO:0000256" key="1">
    <source>
        <dbReference type="SAM" id="MobiDB-lite"/>
    </source>
</evidence>
<feature type="region of interest" description="Disordered" evidence="1">
    <location>
        <begin position="61"/>
        <end position="80"/>
    </location>
</feature>
<keyword evidence="3" id="KW-1185">Reference proteome</keyword>
<accession>A0A9E6XZG6</accession>
<dbReference type="RefSeq" id="WP_259310942.1">
    <property type="nucleotide sequence ID" value="NZ_CP087164.1"/>
</dbReference>